<dbReference type="EMBL" id="BTRK01000004">
    <property type="protein sequence ID" value="GMR45332.1"/>
    <property type="molecule type" value="Genomic_DNA"/>
</dbReference>
<comment type="caution">
    <text evidence="3">The sequence shown here is derived from an EMBL/GenBank/DDBJ whole genome shotgun (WGS) entry which is preliminary data.</text>
</comment>
<protein>
    <recommendedName>
        <fullName evidence="5">G protein-coupled receptor</fullName>
    </recommendedName>
</protein>
<dbReference type="InterPro" id="IPR052860">
    <property type="entry name" value="NRL-GPCR1"/>
</dbReference>
<accession>A0AAN5CJ11</accession>
<feature type="non-terminal residue" evidence="3">
    <location>
        <position position="167"/>
    </location>
</feature>
<keyword evidence="2" id="KW-1133">Transmembrane helix</keyword>
<name>A0AAN5CJ11_9BILA</name>
<keyword evidence="4" id="KW-1185">Reference proteome</keyword>
<evidence type="ECO:0000256" key="1">
    <source>
        <dbReference type="ARBA" id="ARBA00006803"/>
    </source>
</evidence>
<evidence type="ECO:0000313" key="3">
    <source>
        <dbReference type="EMBL" id="GMR45332.1"/>
    </source>
</evidence>
<keyword evidence="2" id="KW-0472">Membrane</keyword>
<feature type="transmembrane region" description="Helical" evidence="2">
    <location>
        <begin position="102"/>
        <end position="127"/>
    </location>
</feature>
<comment type="similarity">
    <text evidence="1">Belongs to the nematode receptor-like protein sre family.</text>
</comment>
<feature type="transmembrane region" description="Helical" evidence="2">
    <location>
        <begin position="16"/>
        <end position="35"/>
    </location>
</feature>
<sequence length="167" mass="19402">LVIRSEIVPDLSTSCYFASLTVFGSIGYYVTYRFNLRELEKMRMKAVMKEYSVSRVCQIRENIAVLKLFNTVALPLVLCTIPAFVFYFLYSLIPPGIGIDNFRFICAAMFDLWLTMSCVMVITRILLHERRIVKFILGKPIEQNQMTSQIHSLNISKAYFAMLDKEW</sequence>
<dbReference type="GO" id="GO:0016020">
    <property type="term" value="C:membrane"/>
    <property type="evidence" value="ECO:0007669"/>
    <property type="project" value="InterPro"/>
</dbReference>
<organism evidence="3 4">
    <name type="scientific">Pristionchus mayeri</name>
    <dbReference type="NCBI Taxonomy" id="1317129"/>
    <lineage>
        <taxon>Eukaryota</taxon>
        <taxon>Metazoa</taxon>
        <taxon>Ecdysozoa</taxon>
        <taxon>Nematoda</taxon>
        <taxon>Chromadorea</taxon>
        <taxon>Rhabditida</taxon>
        <taxon>Rhabditina</taxon>
        <taxon>Diplogasteromorpha</taxon>
        <taxon>Diplogasteroidea</taxon>
        <taxon>Neodiplogasteridae</taxon>
        <taxon>Pristionchus</taxon>
    </lineage>
</organism>
<dbReference type="InterPro" id="IPR004151">
    <property type="entry name" value="7TM_GPCR_serpentine_rcpt_Sre"/>
</dbReference>
<evidence type="ECO:0000256" key="2">
    <source>
        <dbReference type="SAM" id="Phobius"/>
    </source>
</evidence>
<dbReference type="GO" id="GO:0007606">
    <property type="term" value="P:sensory perception of chemical stimulus"/>
    <property type="evidence" value="ECO:0007669"/>
    <property type="project" value="InterPro"/>
</dbReference>
<dbReference type="Proteomes" id="UP001328107">
    <property type="component" value="Unassembled WGS sequence"/>
</dbReference>
<reference evidence="4" key="1">
    <citation type="submission" date="2022-10" db="EMBL/GenBank/DDBJ databases">
        <title>Genome assembly of Pristionchus species.</title>
        <authorList>
            <person name="Yoshida K."/>
            <person name="Sommer R.J."/>
        </authorList>
    </citation>
    <scope>NUCLEOTIDE SEQUENCE [LARGE SCALE GENOMIC DNA]</scope>
    <source>
        <strain evidence="4">RS5460</strain>
    </source>
</reference>
<dbReference type="PANTHER" id="PTHR47521:SF7">
    <property type="entry name" value="SERPENTINE RECEPTOR CLASS EPSILON-6"/>
    <property type="match status" value="1"/>
</dbReference>
<evidence type="ECO:0000313" key="4">
    <source>
        <dbReference type="Proteomes" id="UP001328107"/>
    </source>
</evidence>
<dbReference type="AlphaFoldDB" id="A0AAN5CJ11"/>
<feature type="transmembrane region" description="Helical" evidence="2">
    <location>
        <begin position="68"/>
        <end position="90"/>
    </location>
</feature>
<keyword evidence="2" id="KW-0812">Transmembrane</keyword>
<dbReference type="Pfam" id="PF03125">
    <property type="entry name" value="Sre"/>
    <property type="match status" value="1"/>
</dbReference>
<feature type="non-terminal residue" evidence="3">
    <location>
        <position position="1"/>
    </location>
</feature>
<gene>
    <name evidence="3" type="ORF">PMAYCL1PPCAC_15527</name>
</gene>
<evidence type="ECO:0008006" key="5">
    <source>
        <dbReference type="Google" id="ProtNLM"/>
    </source>
</evidence>
<dbReference type="PANTHER" id="PTHR47521">
    <property type="entry name" value="SERPENTINE RECEPTOR, CLASS E (EPSILON)-RELATED"/>
    <property type="match status" value="1"/>
</dbReference>
<proteinExistence type="inferred from homology"/>